<proteinExistence type="predicted"/>
<feature type="non-terminal residue" evidence="1">
    <location>
        <position position="1"/>
    </location>
</feature>
<accession>A0A9N9DZ94</accession>
<evidence type="ECO:0000313" key="2">
    <source>
        <dbReference type="Proteomes" id="UP000789508"/>
    </source>
</evidence>
<dbReference type="AlphaFoldDB" id="A0A9N9DZ94"/>
<keyword evidence="2" id="KW-1185">Reference proteome</keyword>
<dbReference type="Proteomes" id="UP000789508">
    <property type="component" value="Unassembled WGS sequence"/>
</dbReference>
<sequence>VADVHFGIGNIILRFSDGNDNQMKTFFTVNLSSASTSTSVTTTGNDSVMLTDEIKKYKTKGLVDFLSKEGDLKLEEEDLEISRK</sequence>
<dbReference type="EMBL" id="CAJVPS010009712">
    <property type="protein sequence ID" value="CAG8652700.1"/>
    <property type="molecule type" value="Genomic_DNA"/>
</dbReference>
<gene>
    <name evidence="1" type="ORF">ALEPTO_LOCUS10073</name>
</gene>
<name>A0A9N9DZ94_9GLOM</name>
<comment type="caution">
    <text evidence="1">The sequence shown here is derived from an EMBL/GenBank/DDBJ whole genome shotgun (WGS) entry which is preliminary data.</text>
</comment>
<reference evidence="1" key="1">
    <citation type="submission" date="2021-06" db="EMBL/GenBank/DDBJ databases">
        <authorList>
            <person name="Kallberg Y."/>
            <person name="Tangrot J."/>
            <person name="Rosling A."/>
        </authorList>
    </citation>
    <scope>NUCLEOTIDE SEQUENCE</scope>
    <source>
        <strain evidence="1">FL130A</strain>
    </source>
</reference>
<evidence type="ECO:0000313" key="1">
    <source>
        <dbReference type="EMBL" id="CAG8652700.1"/>
    </source>
</evidence>
<organism evidence="1 2">
    <name type="scientific">Ambispora leptoticha</name>
    <dbReference type="NCBI Taxonomy" id="144679"/>
    <lineage>
        <taxon>Eukaryota</taxon>
        <taxon>Fungi</taxon>
        <taxon>Fungi incertae sedis</taxon>
        <taxon>Mucoromycota</taxon>
        <taxon>Glomeromycotina</taxon>
        <taxon>Glomeromycetes</taxon>
        <taxon>Archaeosporales</taxon>
        <taxon>Ambisporaceae</taxon>
        <taxon>Ambispora</taxon>
    </lineage>
</organism>
<protein>
    <submittedName>
        <fullName evidence="1">11811_t:CDS:1</fullName>
    </submittedName>
</protein>